<dbReference type="EMBL" id="JSVC01000016">
    <property type="protein sequence ID" value="KIC93897.1"/>
    <property type="molecule type" value="Genomic_DNA"/>
</dbReference>
<accession>A0A0C1L1K0</accession>
<gene>
    <name evidence="2" type="ORF">OI18_15025</name>
</gene>
<sequence length="125" mass="14689">MVTTEITQLTGECSNWRNTLRDQRSNLTSLKEKLQQLSSNLQDKNALQDLEHLQNQFYIQLINIHDLKHAIKEHEQIAAWELAKNGQVTDATWSAHEELHDNHEQLQSTLHHVQQEFRQFVAKLQ</sequence>
<evidence type="ECO:0000256" key="1">
    <source>
        <dbReference type="SAM" id="Coils"/>
    </source>
</evidence>
<evidence type="ECO:0000313" key="2">
    <source>
        <dbReference type="EMBL" id="KIC93897.1"/>
    </source>
</evidence>
<organism evidence="2 3">
    <name type="scientific">Flavihumibacter solisilvae</name>
    <dbReference type="NCBI Taxonomy" id="1349421"/>
    <lineage>
        <taxon>Bacteria</taxon>
        <taxon>Pseudomonadati</taxon>
        <taxon>Bacteroidota</taxon>
        <taxon>Chitinophagia</taxon>
        <taxon>Chitinophagales</taxon>
        <taxon>Chitinophagaceae</taxon>
        <taxon>Flavihumibacter</taxon>
    </lineage>
</organism>
<comment type="caution">
    <text evidence="2">The sequence shown here is derived from an EMBL/GenBank/DDBJ whole genome shotgun (WGS) entry which is preliminary data.</text>
</comment>
<dbReference type="RefSeq" id="WP_039141199.1">
    <property type="nucleotide sequence ID" value="NZ_JSVC01000016.1"/>
</dbReference>
<name>A0A0C1L1K0_9BACT</name>
<dbReference type="OrthoDB" id="672271at2"/>
<proteinExistence type="predicted"/>
<reference evidence="2 3" key="1">
    <citation type="submission" date="2014-11" db="EMBL/GenBank/DDBJ databases">
        <title>Genome sequence of Flavihumibacter solisilvae 3-3.</title>
        <authorList>
            <person name="Zhou G."/>
            <person name="Li M."/>
            <person name="Wang G."/>
        </authorList>
    </citation>
    <scope>NUCLEOTIDE SEQUENCE [LARGE SCALE GENOMIC DNA]</scope>
    <source>
        <strain evidence="2 3">3-3</strain>
    </source>
</reference>
<protein>
    <submittedName>
        <fullName evidence="2">Uncharacterized protein</fullName>
    </submittedName>
</protein>
<dbReference type="AlphaFoldDB" id="A0A0C1L1K0"/>
<keyword evidence="3" id="KW-1185">Reference proteome</keyword>
<dbReference type="Proteomes" id="UP000031408">
    <property type="component" value="Unassembled WGS sequence"/>
</dbReference>
<keyword evidence="1" id="KW-0175">Coiled coil</keyword>
<evidence type="ECO:0000313" key="3">
    <source>
        <dbReference type="Proteomes" id="UP000031408"/>
    </source>
</evidence>
<feature type="coiled-coil region" evidence="1">
    <location>
        <begin position="13"/>
        <end position="47"/>
    </location>
</feature>
<dbReference type="STRING" id="1349421.OI18_15025"/>